<evidence type="ECO:0000313" key="1">
    <source>
        <dbReference type="EMBL" id="HGW29842.1"/>
    </source>
</evidence>
<dbReference type="AlphaFoldDB" id="A0A7C4XVG2"/>
<evidence type="ECO:0008006" key="2">
    <source>
        <dbReference type="Google" id="ProtNLM"/>
    </source>
</evidence>
<accession>A0A7C4XVG2</accession>
<reference evidence="1" key="1">
    <citation type="journal article" date="2020" name="mSystems">
        <title>Genome- and Community-Level Interaction Insights into Carbon Utilization and Element Cycling Functions of Hydrothermarchaeota in Hydrothermal Sediment.</title>
        <authorList>
            <person name="Zhou Z."/>
            <person name="Liu Y."/>
            <person name="Xu W."/>
            <person name="Pan J."/>
            <person name="Luo Z.H."/>
            <person name="Li M."/>
        </authorList>
    </citation>
    <scope>NUCLEOTIDE SEQUENCE [LARGE SCALE GENOMIC DNA]</scope>
    <source>
        <strain evidence="1">SpSt-417</strain>
    </source>
</reference>
<name>A0A7C4XVG2_UNCKA</name>
<comment type="caution">
    <text evidence="1">The sequence shown here is derived from an EMBL/GenBank/DDBJ whole genome shotgun (WGS) entry which is preliminary data.</text>
</comment>
<protein>
    <recommendedName>
        <fullName evidence="2">Recombinase domain-containing protein</fullName>
    </recommendedName>
</protein>
<organism evidence="1">
    <name type="scientific">candidate division WWE3 bacterium</name>
    <dbReference type="NCBI Taxonomy" id="2053526"/>
    <lineage>
        <taxon>Bacteria</taxon>
        <taxon>Katanobacteria</taxon>
    </lineage>
</organism>
<gene>
    <name evidence="1" type="ORF">ENR63_02895</name>
</gene>
<dbReference type="EMBL" id="DSRT01000157">
    <property type="protein sequence ID" value="HGW29842.1"/>
    <property type="molecule type" value="Genomic_DNA"/>
</dbReference>
<proteinExistence type="predicted"/>
<sequence length="161" mass="18688">MQGYINITDPYSKEKSIGKDPVNFDLIQKAICLIIYEGYSPMEALHMLNDKWGFKTRKTFKQGGKEMSKTSWYRFLSKPFIYGYIQRKDGECWGKQPPMLTIDEFNILQVRLGRKTRSHYSKDKNFPYKEALVCGGCGGTITAHEKWQIICSECKTKFAKT</sequence>